<evidence type="ECO:0000256" key="2">
    <source>
        <dbReference type="ARBA" id="ARBA00007482"/>
    </source>
</evidence>
<dbReference type="GO" id="GO:0046872">
    <property type="term" value="F:metal ion binding"/>
    <property type="evidence" value="ECO:0007669"/>
    <property type="project" value="UniProtKB-KW"/>
</dbReference>
<keyword evidence="5 13" id="KW-0479">Metal-binding</keyword>
<comment type="similarity">
    <text evidence="2">Belongs to the Nudix hydrolase family. NudF subfamily.</text>
</comment>
<evidence type="ECO:0000256" key="9">
    <source>
        <dbReference type="ARBA" id="ARBA00030162"/>
    </source>
</evidence>
<dbReference type="EMBL" id="FNIJ01000017">
    <property type="protein sequence ID" value="SDO86820.1"/>
    <property type="molecule type" value="Genomic_DNA"/>
</dbReference>
<evidence type="ECO:0000256" key="4">
    <source>
        <dbReference type="ARBA" id="ARBA00013297"/>
    </source>
</evidence>
<dbReference type="GO" id="GO:0019693">
    <property type="term" value="P:ribose phosphate metabolic process"/>
    <property type="evidence" value="ECO:0007669"/>
    <property type="project" value="TreeGrafter"/>
</dbReference>
<dbReference type="OrthoDB" id="5292471at2"/>
<evidence type="ECO:0000313" key="16">
    <source>
        <dbReference type="EMBL" id="SDO86820.1"/>
    </source>
</evidence>
<comment type="function">
    <text evidence="8">Acts on ADP-mannose and ADP-glucose as well as ADP-ribose. Prevents glycogen biosynthesis. The reaction catalyzed by this enzyme is a limiting step of the gluconeogenic process.</text>
</comment>
<accession>A0A1H0N376</accession>
<evidence type="ECO:0000259" key="15">
    <source>
        <dbReference type="PROSITE" id="PS51462"/>
    </source>
</evidence>
<dbReference type="PROSITE" id="PS00893">
    <property type="entry name" value="NUDIX_BOX"/>
    <property type="match status" value="1"/>
</dbReference>
<evidence type="ECO:0000256" key="8">
    <source>
        <dbReference type="ARBA" id="ARBA00025164"/>
    </source>
</evidence>
<dbReference type="GO" id="GO:0047631">
    <property type="term" value="F:ADP-ribose diphosphatase activity"/>
    <property type="evidence" value="ECO:0007669"/>
    <property type="project" value="UniProtKB-EC"/>
</dbReference>
<evidence type="ECO:0000256" key="11">
    <source>
        <dbReference type="ARBA" id="ARBA00033056"/>
    </source>
</evidence>
<evidence type="ECO:0000256" key="10">
    <source>
        <dbReference type="ARBA" id="ARBA00030308"/>
    </source>
</evidence>
<keyword evidence="7 13" id="KW-0460">Magnesium</keyword>
<evidence type="ECO:0000256" key="6">
    <source>
        <dbReference type="ARBA" id="ARBA00022801"/>
    </source>
</evidence>
<protein>
    <recommendedName>
        <fullName evidence="4">ADP-ribose pyrophosphatase</fullName>
        <ecNumber evidence="3">3.6.1.13</ecNumber>
    </recommendedName>
    <alternativeName>
        <fullName evidence="9">ADP-ribose diphosphatase</fullName>
    </alternativeName>
    <alternativeName>
        <fullName evidence="11">ADP-ribose phosphohydrolase</fullName>
    </alternativeName>
    <alternativeName>
        <fullName evidence="10">Adenosine diphosphoribose pyrophosphatase</fullName>
    </alternativeName>
</protein>
<evidence type="ECO:0000256" key="13">
    <source>
        <dbReference type="PIRSR" id="PIRSR604385-2"/>
    </source>
</evidence>
<comment type="cofactor">
    <cofactor evidence="1 13">
        <name>Mg(2+)</name>
        <dbReference type="ChEBI" id="CHEBI:18420"/>
    </cofactor>
</comment>
<comment type="catalytic activity">
    <reaction evidence="12">
        <text>ADP-D-ribose + H2O = D-ribose 5-phosphate + AMP + 2 H(+)</text>
        <dbReference type="Rhea" id="RHEA:10412"/>
        <dbReference type="ChEBI" id="CHEBI:15377"/>
        <dbReference type="ChEBI" id="CHEBI:15378"/>
        <dbReference type="ChEBI" id="CHEBI:57967"/>
        <dbReference type="ChEBI" id="CHEBI:78346"/>
        <dbReference type="ChEBI" id="CHEBI:456215"/>
        <dbReference type="EC" id="3.6.1.13"/>
    </reaction>
</comment>
<dbReference type="PANTHER" id="PTHR11839">
    <property type="entry name" value="UDP/ADP-SUGAR PYROPHOSPHATASE"/>
    <property type="match status" value="1"/>
</dbReference>
<organism evidence="16 17">
    <name type="scientific">Pseudomonas jinjuensis</name>
    <dbReference type="NCBI Taxonomy" id="198616"/>
    <lineage>
        <taxon>Bacteria</taxon>
        <taxon>Pseudomonadati</taxon>
        <taxon>Pseudomonadota</taxon>
        <taxon>Gammaproteobacteria</taxon>
        <taxon>Pseudomonadales</taxon>
        <taxon>Pseudomonadaceae</taxon>
        <taxon>Pseudomonas</taxon>
    </lineage>
</organism>
<proteinExistence type="inferred from homology"/>
<gene>
    <name evidence="16" type="ORF">SAMN05216193_11748</name>
</gene>
<dbReference type="GO" id="GO:0006753">
    <property type="term" value="P:nucleoside phosphate metabolic process"/>
    <property type="evidence" value="ECO:0007669"/>
    <property type="project" value="TreeGrafter"/>
</dbReference>
<dbReference type="NCBIfam" id="TIGR00052">
    <property type="entry name" value="nudix-type nucleoside diphosphatase, YffH/AdpP family"/>
    <property type="match status" value="1"/>
</dbReference>
<dbReference type="Proteomes" id="UP000242957">
    <property type="component" value="Unassembled WGS sequence"/>
</dbReference>
<feature type="binding site" evidence="13">
    <location>
        <position position="112"/>
    </location>
    <ligand>
        <name>Mg(2+)</name>
        <dbReference type="ChEBI" id="CHEBI:18420"/>
        <label>1</label>
    </ligand>
</feature>
<dbReference type="PROSITE" id="PS51462">
    <property type="entry name" value="NUDIX"/>
    <property type="match status" value="1"/>
</dbReference>
<dbReference type="CDD" id="cd24155">
    <property type="entry name" value="NUDIX_ADPRase"/>
    <property type="match status" value="1"/>
</dbReference>
<keyword evidence="6" id="KW-0378">Hydrolase</keyword>
<reference evidence="17" key="1">
    <citation type="submission" date="2016-10" db="EMBL/GenBank/DDBJ databases">
        <authorList>
            <person name="Varghese N."/>
            <person name="Submissions S."/>
        </authorList>
    </citation>
    <scope>NUCLEOTIDE SEQUENCE [LARGE SCALE GENOMIC DNA]</scope>
    <source>
        <strain evidence="17">JCM 21621</strain>
    </source>
</reference>
<evidence type="ECO:0000256" key="3">
    <source>
        <dbReference type="ARBA" id="ARBA00012453"/>
    </source>
</evidence>
<keyword evidence="17" id="KW-1185">Reference proteome</keyword>
<dbReference type="AlphaFoldDB" id="A0A1H0N376"/>
<evidence type="ECO:0000256" key="12">
    <source>
        <dbReference type="ARBA" id="ARBA00049546"/>
    </source>
</evidence>
<evidence type="ECO:0000256" key="7">
    <source>
        <dbReference type="ARBA" id="ARBA00022842"/>
    </source>
</evidence>
<dbReference type="GO" id="GO:0005829">
    <property type="term" value="C:cytosol"/>
    <property type="evidence" value="ECO:0007669"/>
    <property type="project" value="TreeGrafter"/>
</dbReference>
<dbReference type="PANTHER" id="PTHR11839:SF5">
    <property type="entry name" value="ADP-RIBOSE PYROPHOSPHATASE"/>
    <property type="match status" value="1"/>
</dbReference>
<evidence type="ECO:0000256" key="5">
    <source>
        <dbReference type="ARBA" id="ARBA00022723"/>
    </source>
</evidence>
<dbReference type="Pfam" id="PF00293">
    <property type="entry name" value="NUDIX"/>
    <property type="match status" value="1"/>
</dbReference>
<dbReference type="GO" id="GO:0019144">
    <property type="term" value="F:ADP-sugar diphosphatase activity"/>
    <property type="evidence" value="ECO:0007669"/>
    <property type="project" value="TreeGrafter"/>
</dbReference>
<dbReference type="EC" id="3.6.1.13" evidence="3"/>
<evidence type="ECO:0000256" key="1">
    <source>
        <dbReference type="ARBA" id="ARBA00001946"/>
    </source>
</evidence>
<dbReference type="InterPro" id="IPR000086">
    <property type="entry name" value="NUDIX_hydrolase_dom"/>
</dbReference>
<feature type="binding site" evidence="13">
    <location>
        <position position="92"/>
    </location>
    <ligand>
        <name>Mg(2+)</name>
        <dbReference type="ChEBI" id="CHEBI:18420"/>
        <label>1</label>
    </ligand>
</feature>
<dbReference type="InterPro" id="IPR004385">
    <property type="entry name" value="NDP_pyrophosphatase"/>
</dbReference>
<feature type="short sequence motif" description="Nudix box" evidence="14">
    <location>
        <begin position="93"/>
        <end position="115"/>
    </location>
</feature>
<dbReference type="STRING" id="198616.SAMN05216193_11748"/>
<dbReference type="Gene3D" id="3.90.79.10">
    <property type="entry name" value="Nucleoside Triphosphate Pyrophosphohydrolase"/>
    <property type="match status" value="1"/>
</dbReference>
<feature type="domain" description="Nudix hydrolase" evidence="15">
    <location>
        <begin position="51"/>
        <end position="189"/>
    </location>
</feature>
<dbReference type="InterPro" id="IPR020084">
    <property type="entry name" value="NUDIX_hydrolase_CS"/>
</dbReference>
<sequence length="205" mass="22837">MSEIFKPGPDDVEITQREHCFRGFYRVDRLHLRHRQFAGGMGPVISRELFVRHDAVCVLPYDPQHDTVVLIEQFRVGALEAGVSPWLLELVAGLIDKDEEPEEVARREAIEEAGLTLGALWPISDYLPSPGGSNERVHLYVGRCDSSNAGGIHGLEEEGEDIRVHVVPFEDALAAVRDGRINNAASIIALQWLALNRAEVRGLWV</sequence>
<feature type="binding site" evidence="13">
    <location>
        <position position="160"/>
    </location>
    <ligand>
        <name>Mg(2+)</name>
        <dbReference type="ChEBI" id="CHEBI:18420"/>
        <label>1</label>
    </ligand>
</feature>
<name>A0A1H0N376_9PSED</name>
<feature type="binding site" evidence="13">
    <location>
        <position position="108"/>
    </location>
    <ligand>
        <name>Mg(2+)</name>
        <dbReference type="ChEBI" id="CHEBI:18420"/>
        <label>1</label>
    </ligand>
</feature>
<evidence type="ECO:0000256" key="14">
    <source>
        <dbReference type="PIRSR" id="PIRSR604385-3"/>
    </source>
</evidence>
<dbReference type="SUPFAM" id="SSF55811">
    <property type="entry name" value="Nudix"/>
    <property type="match status" value="1"/>
</dbReference>
<dbReference type="RefSeq" id="WP_084313977.1">
    <property type="nucleotide sequence ID" value="NZ_FNIJ01000017.1"/>
</dbReference>
<dbReference type="InterPro" id="IPR015797">
    <property type="entry name" value="NUDIX_hydrolase-like_dom_sf"/>
</dbReference>
<evidence type="ECO:0000313" key="17">
    <source>
        <dbReference type="Proteomes" id="UP000242957"/>
    </source>
</evidence>